<dbReference type="InterPro" id="IPR042620">
    <property type="entry name" value="NSUN7"/>
</dbReference>
<gene>
    <name evidence="4" type="ORF">MMEN_LOCUS13856</name>
</gene>
<feature type="region of interest" description="Disordered" evidence="2">
    <location>
        <begin position="585"/>
        <end position="831"/>
    </location>
</feature>
<comment type="similarity">
    <text evidence="1">Belongs to the class I-like SAM-binding methyltransferase superfamily. RsmB/NOP family.</text>
</comment>
<dbReference type="PROSITE" id="PS51686">
    <property type="entry name" value="SAM_MT_RSMB_NOP"/>
    <property type="match status" value="1"/>
</dbReference>
<evidence type="ECO:0000313" key="5">
    <source>
        <dbReference type="Proteomes" id="UP000677803"/>
    </source>
</evidence>
<evidence type="ECO:0000256" key="2">
    <source>
        <dbReference type="SAM" id="MobiDB-lite"/>
    </source>
</evidence>
<dbReference type="Proteomes" id="UP000677803">
    <property type="component" value="Unassembled WGS sequence"/>
</dbReference>
<feature type="compositionally biased region" description="Basic and acidic residues" evidence="2">
    <location>
        <begin position="784"/>
        <end position="803"/>
    </location>
</feature>
<dbReference type="AlphaFoldDB" id="A0A8S4BA57"/>
<protein>
    <submittedName>
        <fullName evidence="4">(Atlantic silverside) hypothetical protein</fullName>
    </submittedName>
</protein>
<feature type="binding site" evidence="1">
    <location>
        <position position="380"/>
    </location>
    <ligand>
        <name>S-adenosyl-L-methionine</name>
        <dbReference type="ChEBI" id="CHEBI:59789"/>
    </ligand>
</feature>
<dbReference type="GO" id="GO:0003723">
    <property type="term" value="F:RNA binding"/>
    <property type="evidence" value="ECO:0007669"/>
    <property type="project" value="UniProtKB-UniRule"/>
</dbReference>
<proteinExistence type="inferred from homology"/>
<feature type="compositionally biased region" description="Low complexity" evidence="2">
    <location>
        <begin position="804"/>
        <end position="816"/>
    </location>
</feature>
<organism evidence="4 5">
    <name type="scientific">Menidia menidia</name>
    <name type="common">Atlantic silverside</name>
    <dbReference type="NCBI Taxonomy" id="238744"/>
    <lineage>
        <taxon>Eukaryota</taxon>
        <taxon>Metazoa</taxon>
        <taxon>Chordata</taxon>
        <taxon>Craniata</taxon>
        <taxon>Vertebrata</taxon>
        <taxon>Euteleostomi</taxon>
        <taxon>Actinopterygii</taxon>
        <taxon>Neopterygii</taxon>
        <taxon>Teleostei</taxon>
        <taxon>Neoteleostei</taxon>
        <taxon>Acanthomorphata</taxon>
        <taxon>Ovalentaria</taxon>
        <taxon>Atherinomorphae</taxon>
        <taxon>Atheriniformes</taxon>
        <taxon>Atherinopsidae</taxon>
        <taxon>Menidiinae</taxon>
        <taxon>Menidia</taxon>
    </lineage>
</organism>
<keyword evidence="1" id="KW-0489">Methyltransferase</keyword>
<dbReference type="GO" id="GO:0032259">
    <property type="term" value="P:methylation"/>
    <property type="evidence" value="ECO:0007669"/>
    <property type="project" value="UniProtKB-KW"/>
</dbReference>
<feature type="compositionally biased region" description="Basic and acidic residues" evidence="2">
    <location>
        <begin position="634"/>
        <end position="647"/>
    </location>
</feature>
<comment type="caution">
    <text evidence="4">The sequence shown here is derived from an EMBL/GenBank/DDBJ whole genome shotgun (WGS) entry which is preliminary data.</text>
</comment>
<dbReference type="Gene3D" id="3.30.70.1170">
    <property type="entry name" value="Sun protein, domain 3"/>
    <property type="match status" value="1"/>
</dbReference>
<dbReference type="InterPro" id="IPR029063">
    <property type="entry name" value="SAM-dependent_MTases_sf"/>
</dbReference>
<keyword evidence="5" id="KW-1185">Reference proteome</keyword>
<dbReference type="GO" id="GO:0008168">
    <property type="term" value="F:methyltransferase activity"/>
    <property type="evidence" value="ECO:0007669"/>
    <property type="project" value="UniProtKB-KW"/>
</dbReference>
<feature type="compositionally biased region" description="Basic residues" evidence="2">
    <location>
        <begin position="658"/>
        <end position="671"/>
    </location>
</feature>
<comment type="caution">
    <text evidence="1">Lacks conserved residue(s) required for the propagation of feature annotation.</text>
</comment>
<keyword evidence="1" id="KW-0949">S-adenosyl-L-methionine</keyword>
<dbReference type="SUPFAM" id="SSF53335">
    <property type="entry name" value="S-adenosyl-L-methionine-dependent methyltransferases"/>
    <property type="match status" value="1"/>
</dbReference>
<feature type="compositionally biased region" description="Polar residues" evidence="2">
    <location>
        <begin position="672"/>
        <end position="682"/>
    </location>
</feature>
<evidence type="ECO:0000256" key="1">
    <source>
        <dbReference type="PROSITE-ProRule" id="PRU01023"/>
    </source>
</evidence>
<dbReference type="PANTHER" id="PTHR14663">
    <property type="entry name" value="METHYLTRANSFERASE NSUN7-RELATED"/>
    <property type="match status" value="1"/>
</dbReference>
<dbReference type="OrthoDB" id="6817893at2759"/>
<keyword evidence="1" id="KW-0808">Transferase</keyword>
<feature type="compositionally biased region" description="Basic residues" evidence="2">
    <location>
        <begin position="685"/>
        <end position="713"/>
    </location>
</feature>
<sequence length="831" mass="91077">MSAVSVERALNDNADTGLDADTRSAMEKEVISNRQHLKTLLPLPHLHPPSPCPDIISMVIQRLAYFFSLSLTSTLASDRSSVLPLLPSSAPPPSDRAYLQAAAIFQQLRAEKPETQQLLRYDKKADAPLPECGDKALQEQAYQLAFNTLRYQDLLENIIADSCFHTSQHICDDLLPLAMVMLFDFQDRKFLPYKRSAPEGRETVKLVRDLDSSLQKCKIKLAASLARYRVKQNLWSVSCFLSDSVRTKHHRAKCLPLYAWINTLKASVDEVCELLRGAGLREAENVADLTEAGFCRDPLCPDTLVFSHRLRPVLERSALTTTHLLNIQDRSVCVAASVLQPVLFDKGDVLVAGSFSALTVAHVATVAAARSGRVLVCGGDHTPPQLEEMQELRARMEIKNVRVLSEAFCSLDEWHTAVQRLKVIIVLPRCSSSALNDPVATIHSEHGDWELLPDLSQGSVSKSKLLSLATQQARLLAHALIFPKVQTVVYCTRSEYPEENEQLVGRVLEKTHTHPKLLPFRVNGPIFPDESPTGDTTNSKFFRLEPCQLTNGCFIARLSRQADPTKVETVQDVLARAAAKGLLGNIIPEPSKNGKKGKGKKNQTTSSSKPPSPSGQEGLAEPEPENGRGSATPSKDEEERGDDREEAAGEEVSGAGGAKKKRRKRKKHPKQTKSNSTGQKVQPTGRRKKPAAKKANPSHHRGQQMRSKPRRIPRLTLSLMSAAKPSSHLSPITAVAHKISGSPAVKSEPPPNSKKHPGPAPPSAPGSPHVAARRTVAPVAKQPRQVERPRNVVRKQEVTKTGDRILPPISPRSPSASRRRIHGSASQASGS</sequence>
<evidence type="ECO:0000259" key="3">
    <source>
        <dbReference type="PROSITE" id="PS51686"/>
    </source>
</evidence>
<feature type="domain" description="SAM-dependent MTase RsmB/NOP-type" evidence="3">
    <location>
        <begin position="247"/>
        <end position="561"/>
    </location>
</feature>
<evidence type="ECO:0000313" key="4">
    <source>
        <dbReference type="EMBL" id="CAG5940214.1"/>
    </source>
</evidence>
<accession>A0A8S4BA57</accession>
<keyword evidence="1" id="KW-0694">RNA-binding</keyword>
<name>A0A8S4BA57_9TELE</name>
<dbReference type="Gene3D" id="3.40.50.150">
    <property type="entry name" value="Vaccinia Virus protein VP39"/>
    <property type="match status" value="1"/>
</dbReference>
<dbReference type="PANTHER" id="PTHR14663:SF2">
    <property type="entry name" value="METHYLTRANSFERASE NSUN7-RELATED"/>
    <property type="match status" value="1"/>
</dbReference>
<dbReference type="InterPro" id="IPR001678">
    <property type="entry name" value="MeTrfase_RsmB-F_NOP2_dom"/>
</dbReference>
<reference evidence="4" key="1">
    <citation type="submission" date="2021-05" db="EMBL/GenBank/DDBJ databases">
        <authorList>
            <person name="Tigano A."/>
        </authorList>
    </citation>
    <scope>NUCLEOTIDE SEQUENCE</scope>
</reference>
<dbReference type="EMBL" id="CAJRST010016668">
    <property type="protein sequence ID" value="CAG5940214.1"/>
    <property type="molecule type" value="Genomic_DNA"/>
</dbReference>
<feature type="compositionally biased region" description="Pro residues" evidence="2">
    <location>
        <begin position="748"/>
        <end position="765"/>
    </location>
</feature>